<dbReference type="FunFam" id="3.10.110.10:FF:000005">
    <property type="entry name" value="NEDD8-conjugating enzyme Ubc12"/>
    <property type="match status" value="1"/>
</dbReference>
<evidence type="ECO:0000256" key="2">
    <source>
        <dbReference type="ARBA" id="ARBA00022679"/>
    </source>
</evidence>
<comment type="caution">
    <text evidence="15">The sequence shown here is derived from an EMBL/GenBank/DDBJ whole genome shotgun (WGS) entry which is preliminary data.</text>
</comment>
<dbReference type="PROSITE" id="PS50127">
    <property type="entry name" value="UBC_2"/>
    <property type="match status" value="1"/>
</dbReference>
<dbReference type="OrthoDB" id="10249039at2759"/>
<protein>
    <recommendedName>
        <fullName evidence="9">NEDD8-conjugating enzyme UBC12</fullName>
        <ecNumber evidence="7">2.3.2.34</ecNumber>
    </recommendedName>
    <alternativeName>
        <fullName evidence="8">NEDD8-conjugating enzyme Ubc12</fullName>
    </alternativeName>
    <alternativeName>
        <fullName evidence="10">RUB1-conjugating enzyme</fullName>
    </alternativeName>
    <alternativeName>
        <fullName evidence="11">Ubiquitin carrier protein 12</fullName>
    </alternativeName>
</protein>
<evidence type="ECO:0000313" key="16">
    <source>
        <dbReference type="Proteomes" id="UP000187013"/>
    </source>
</evidence>
<accession>A0A1Q3AKN3</accession>
<evidence type="ECO:0000256" key="6">
    <source>
        <dbReference type="ARBA" id="ARBA00043698"/>
    </source>
</evidence>
<keyword evidence="5 13" id="KW-0067">ATP-binding</keyword>
<gene>
    <name evidence="15" type="ORF">ZYGR_0BB00760</name>
</gene>
<evidence type="ECO:0000256" key="7">
    <source>
        <dbReference type="ARBA" id="ARBA00044047"/>
    </source>
</evidence>
<sequence length="179" mass="20652">MFKLREIQKQRQSKPILQTGNNTNTRLHRDLKSLELPPTTQLHIVRGTDDPIPLLQLTVNPDEGYYRDGTFTFELLFNEQYPMEPPKVKCLNRIYHPNIDTDGRVCLNILRQDWTPALDLQSIVIGLLFLFLEISGVDPLNKQAAETFNRSRQDFAHAVRQSMGGSTIHNIQYDKVTSF</sequence>
<evidence type="ECO:0000256" key="9">
    <source>
        <dbReference type="ARBA" id="ARBA00044092"/>
    </source>
</evidence>
<dbReference type="SMART" id="SM00212">
    <property type="entry name" value="UBCc"/>
    <property type="match status" value="1"/>
</dbReference>
<comment type="similarity">
    <text evidence="13">Belongs to the ubiquitin-conjugating enzyme family.</text>
</comment>
<dbReference type="PANTHER" id="PTHR24067">
    <property type="entry name" value="UBIQUITIN-CONJUGATING ENZYME E2"/>
    <property type="match status" value="1"/>
</dbReference>
<reference evidence="15 16" key="1">
    <citation type="submission" date="2016-08" db="EMBL/GenBank/DDBJ databases">
        <title>Draft genome sequence of allopolyploid Zygosaccharomyces rouxii.</title>
        <authorList>
            <person name="Watanabe J."/>
            <person name="Uehara K."/>
            <person name="Mogi Y."/>
            <person name="Tsukioka Y."/>
        </authorList>
    </citation>
    <scope>NUCLEOTIDE SEQUENCE [LARGE SCALE GENOMIC DNA]</scope>
    <source>
        <strain evidence="15 16">NBRC 110957</strain>
    </source>
</reference>
<feature type="domain" description="UBC core" evidence="14">
    <location>
        <begin position="22"/>
        <end position="168"/>
    </location>
</feature>
<evidence type="ECO:0000256" key="4">
    <source>
        <dbReference type="ARBA" id="ARBA00022786"/>
    </source>
</evidence>
<dbReference type="Gene3D" id="3.10.110.10">
    <property type="entry name" value="Ubiquitin Conjugating Enzyme"/>
    <property type="match status" value="1"/>
</dbReference>
<evidence type="ECO:0000256" key="10">
    <source>
        <dbReference type="ARBA" id="ARBA00044279"/>
    </source>
</evidence>
<dbReference type="Pfam" id="PF00179">
    <property type="entry name" value="UQ_con"/>
    <property type="match status" value="1"/>
</dbReference>
<dbReference type="InterPro" id="IPR016135">
    <property type="entry name" value="UBQ-conjugating_enzyme/RWD"/>
</dbReference>
<dbReference type="EMBL" id="BDGX01000054">
    <property type="protein sequence ID" value="GAV56299.1"/>
    <property type="molecule type" value="Genomic_DNA"/>
</dbReference>
<evidence type="ECO:0000256" key="12">
    <source>
        <dbReference type="PROSITE-ProRule" id="PRU10133"/>
    </source>
</evidence>
<evidence type="ECO:0000259" key="14">
    <source>
        <dbReference type="PROSITE" id="PS50127"/>
    </source>
</evidence>
<dbReference type="SUPFAM" id="SSF54495">
    <property type="entry name" value="UBC-like"/>
    <property type="match status" value="1"/>
</dbReference>
<dbReference type="InterPro" id="IPR000608">
    <property type="entry name" value="UBC"/>
</dbReference>
<keyword evidence="2" id="KW-0808">Transferase</keyword>
<keyword evidence="4 13" id="KW-0833">Ubl conjugation pathway</keyword>
<feature type="active site" description="Glycyl thioester intermediate" evidence="12">
    <location>
        <position position="106"/>
    </location>
</feature>
<evidence type="ECO:0000256" key="5">
    <source>
        <dbReference type="ARBA" id="ARBA00022840"/>
    </source>
</evidence>
<comment type="pathway">
    <text evidence="1">Protein modification; protein neddylation.</text>
</comment>
<evidence type="ECO:0000256" key="8">
    <source>
        <dbReference type="ARBA" id="ARBA00044084"/>
    </source>
</evidence>
<evidence type="ECO:0000313" key="15">
    <source>
        <dbReference type="EMBL" id="GAV56299.1"/>
    </source>
</evidence>
<dbReference type="PROSITE" id="PS00183">
    <property type="entry name" value="UBC_1"/>
    <property type="match status" value="1"/>
</dbReference>
<evidence type="ECO:0000256" key="13">
    <source>
        <dbReference type="RuleBase" id="RU362109"/>
    </source>
</evidence>
<dbReference type="EC" id="2.3.2.34" evidence="7"/>
<keyword evidence="3 13" id="KW-0547">Nucleotide-binding</keyword>
<evidence type="ECO:0000256" key="11">
    <source>
        <dbReference type="ARBA" id="ARBA00044315"/>
    </source>
</evidence>
<dbReference type="AlphaFoldDB" id="A0A1Q3AKN3"/>
<dbReference type="InterPro" id="IPR023313">
    <property type="entry name" value="UBQ-conjugating_AS"/>
</dbReference>
<dbReference type="Proteomes" id="UP000187013">
    <property type="component" value="Unassembled WGS sequence"/>
</dbReference>
<dbReference type="InterPro" id="IPR050113">
    <property type="entry name" value="Ub_conjugating_enzyme"/>
</dbReference>
<proteinExistence type="inferred from homology"/>
<organism evidence="15 16">
    <name type="scientific">Zygosaccharomyces rouxii</name>
    <dbReference type="NCBI Taxonomy" id="4956"/>
    <lineage>
        <taxon>Eukaryota</taxon>
        <taxon>Fungi</taxon>
        <taxon>Dikarya</taxon>
        <taxon>Ascomycota</taxon>
        <taxon>Saccharomycotina</taxon>
        <taxon>Saccharomycetes</taxon>
        <taxon>Saccharomycetales</taxon>
        <taxon>Saccharomycetaceae</taxon>
        <taxon>Zygosaccharomyces</taxon>
    </lineage>
</organism>
<evidence type="ECO:0000256" key="3">
    <source>
        <dbReference type="ARBA" id="ARBA00022741"/>
    </source>
</evidence>
<comment type="catalytic activity">
    <reaction evidence="6">
        <text>[E1 NEDD8-activating enzyme]-S-[NEDD8 protein]-yl-L-cysteine + [E2 NEDD8-conjugating enzyme]-L-cysteine = [E1 NEDD8-activating enzyme]-L-cysteine + [E2 NEDD8-conjugating enzyme]-S-[NEDD8-protein]-yl-L-cysteine.</text>
        <dbReference type="EC" id="2.3.2.34"/>
    </reaction>
</comment>
<name>A0A1Q3AKN3_ZYGRO</name>
<dbReference type="CDD" id="cd23794">
    <property type="entry name" value="UBCc_UBE2F_UBE2M"/>
    <property type="match status" value="1"/>
</dbReference>
<evidence type="ECO:0000256" key="1">
    <source>
        <dbReference type="ARBA" id="ARBA00005032"/>
    </source>
</evidence>
<dbReference type="GO" id="GO:0005524">
    <property type="term" value="F:ATP binding"/>
    <property type="evidence" value="ECO:0007669"/>
    <property type="project" value="UniProtKB-UniRule"/>
</dbReference>
<dbReference type="GO" id="GO:0061654">
    <property type="term" value="F:NEDD8 conjugating enzyme activity"/>
    <property type="evidence" value="ECO:0007669"/>
    <property type="project" value="UniProtKB-EC"/>
</dbReference>